<gene>
    <name evidence="6" type="ORF">GCM10007923_58550</name>
</gene>
<evidence type="ECO:0008006" key="8">
    <source>
        <dbReference type="Google" id="ProtNLM"/>
    </source>
</evidence>
<dbReference type="InterPro" id="IPR003785">
    <property type="entry name" value="Creatininase/forma_Hydrolase"/>
</dbReference>
<dbReference type="PANTHER" id="PTHR35005:SF1">
    <property type="entry name" value="2-AMINO-5-FORMYLAMINO-6-RIBOSYLAMINOPYRIMIDIN-4(3H)-ONE 5'-MONOPHOSPHATE DEFORMYLASE"/>
    <property type="match status" value="1"/>
</dbReference>
<dbReference type="Gene3D" id="3.40.50.10310">
    <property type="entry name" value="Creatininase"/>
    <property type="match status" value="1"/>
</dbReference>
<evidence type="ECO:0000313" key="7">
    <source>
        <dbReference type="Proteomes" id="UP001156702"/>
    </source>
</evidence>
<dbReference type="RefSeq" id="WP_244769029.1">
    <property type="nucleotide sequence ID" value="NZ_BSOP01000055.1"/>
</dbReference>
<dbReference type="EMBL" id="BSOP01000055">
    <property type="protein sequence ID" value="GLR54636.1"/>
    <property type="molecule type" value="Genomic_DNA"/>
</dbReference>
<dbReference type="Proteomes" id="UP001156702">
    <property type="component" value="Unassembled WGS sequence"/>
</dbReference>
<keyword evidence="4" id="KW-0862">Zinc</keyword>
<proteinExistence type="inferred from homology"/>
<dbReference type="InterPro" id="IPR024087">
    <property type="entry name" value="Creatininase-like_sf"/>
</dbReference>
<comment type="similarity">
    <text evidence="5">Belongs to the creatininase superfamily.</text>
</comment>
<name>A0ABQ5ZRA6_9HYPH</name>
<reference evidence="7" key="1">
    <citation type="journal article" date="2019" name="Int. J. Syst. Evol. Microbiol.">
        <title>The Global Catalogue of Microorganisms (GCM) 10K type strain sequencing project: providing services to taxonomists for standard genome sequencing and annotation.</title>
        <authorList>
            <consortium name="The Broad Institute Genomics Platform"/>
            <consortium name="The Broad Institute Genome Sequencing Center for Infectious Disease"/>
            <person name="Wu L."/>
            <person name="Ma J."/>
        </authorList>
    </citation>
    <scope>NUCLEOTIDE SEQUENCE [LARGE SCALE GENOMIC DNA]</scope>
    <source>
        <strain evidence="7">NBRC 102122</strain>
    </source>
</reference>
<evidence type="ECO:0000256" key="1">
    <source>
        <dbReference type="ARBA" id="ARBA00001947"/>
    </source>
</evidence>
<dbReference type="PANTHER" id="PTHR35005">
    <property type="entry name" value="3-DEHYDRO-SCYLLO-INOSOSE HYDROLASE"/>
    <property type="match status" value="1"/>
</dbReference>
<evidence type="ECO:0000256" key="2">
    <source>
        <dbReference type="ARBA" id="ARBA00022723"/>
    </source>
</evidence>
<dbReference type="Pfam" id="PF02633">
    <property type="entry name" value="Creatininase"/>
    <property type="match status" value="1"/>
</dbReference>
<dbReference type="SUPFAM" id="SSF102215">
    <property type="entry name" value="Creatininase"/>
    <property type="match status" value="1"/>
</dbReference>
<keyword evidence="2" id="KW-0479">Metal-binding</keyword>
<organism evidence="6 7">
    <name type="scientific">Shinella yambaruensis</name>
    <dbReference type="NCBI Taxonomy" id="415996"/>
    <lineage>
        <taxon>Bacteria</taxon>
        <taxon>Pseudomonadati</taxon>
        <taxon>Pseudomonadota</taxon>
        <taxon>Alphaproteobacteria</taxon>
        <taxon>Hyphomicrobiales</taxon>
        <taxon>Rhizobiaceae</taxon>
        <taxon>Shinella</taxon>
    </lineage>
</organism>
<evidence type="ECO:0000256" key="3">
    <source>
        <dbReference type="ARBA" id="ARBA00022801"/>
    </source>
</evidence>
<protein>
    <recommendedName>
        <fullName evidence="8">Creatininase</fullName>
    </recommendedName>
</protein>
<keyword evidence="3" id="KW-0378">Hydrolase</keyword>
<accession>A0ABQ5ZRA6</accession>
<sequence>MAEENGAGGEPVAIARMSHTAFAERMKRPAVILIPLASQEEQGPHAPMGDFQLTEQLAERSARAGGGLCAPTLPFGHADFFRAVPGGIQLRADTFRRVLEDILTSFLDHAQERLLIFNGHTANAPLIDQVCRRIRRERGVLIPSLNIWQIIPDSLWTALWGSEAARVRGHGGEPMTSAFLHLFPGLVRPERICDPGPRGTVFGLPVGGVSASRFEGLPLQVPLDCTEVDANGMLGGLASRASAQKGRAISEHIVGHTARLMRHLMAFDPRKAVIPPSAAAGEGENRA</sequence>
<evidence type="ECO:0000313" key="6">
    <source>
        <dbReference type="EMBL" id="GLR54636.1"/>
    </source>
</evidence>
<evidence type="ECO:0000256" key="4">
    <source>
        <dbReference type="ARBA" id="ARBA00022833"/>
    </source>
</evidence>
<keyword evidence="7" id="KW-1185">Reference proteome</keyword>
<comment type="cofactor">
    <cofactor evidence="1">
        <name>Zn(2+)</name>
        <dbReference type="ChEBI" id="CHEBI:29105"/>
    </cofactor>
</comment>
<evidence type="ECO:0000256" key="5">
    <source>
        <dbReference type="ARBA" id="ARBA00024029"/>
    </source>
</evidence>
<comment type="caution">
    <text evidence="6">The sequence shown here is derived from an EMBL/GenBank/DDBJ whole genome shotgun (WGS) entry which is preliminary data.</text>
</comment>